<sequence length="97" mass="10922">MKAYLVLDLAVHDFPAFKTYIDAIPAFIARHGGRSIVQGAVPTPVEGNWTPERMVILEFPSRQNATDFIDDPETQHLFEIRHRTTTSRLVLVDGCAE</sequence>
<accession>A0ABY3RLQ3</accession>
<dbReference type="InterPro" id="IPR010753">
    <property type="entry name" value="DUF1330"/>
</dbReference>
<dbReference type="PANTHER" id="PTHR41521">
    <property type="match status" value="1"/>
</dbReference>
<dbReference type="Gene3D" id="3.30.70.100">
    <property type="match status" value="1"/>
</dbReference>
<dbReference type="EMBL" id="CP088156">
    <property type="protein sequence ID" value="UFZ07797.1"/>
    <property type="molecule type" value="Genomic_DNA"/>
</dbReference>
<evidence type="ECO:0000313" key="2">
    <source>
        <dbReference type="EMBL" id="UFZ07797.1"/>
    </source>
</evidence>
<dbReference type="Proteomes" id="UP001431010">
    <property type="component" value="Chromosome"/>
</dbReference>
<dbReference type="SUPFAM" id="SSF54909">
    <property type="entry name" value="Dimeric alpha+beta barrel"/>
    <property type="match status" value="1"/>
</dbReference>
<organism evidence="2 3">
    <name type="scientific">Bradyrhizobium ontarionense</name>
    <dbReference type="NCBI Taxonomy" id="2898149"/>
    <lineage>
        <taxon>Bacteria</taxon>
        <taxon>Pseudomonadati</taxon>
        <taxon>Pseudomonadota</taxon>
        <taxon>Alphaproteobacteria</taxon>
        <taxon>Hyphomicrobiales</taxon>
        <taxon>Nitrobacteraceae</taxon>
        <taxon>Bradyrhizobium</taxon>
    </lineage>
</organism>
<dbReference type="Pfam" id="PF07045">
    <property type="entry name" value="DUF1330"/>
    <property type="match status" value="1"/>
</dbReference>
<dbReference type="RefSeq" id="WP_231327247.1">
    <property type="nucleotide sequence ID" value="NZ_CP088156.1"/>
</dbReference>
<evidence type="ECO:0000259" key="1">
    <source>
        <dbReference type="Pfam" id="PF07045"/>
    </source>
</evidence>
<feature type="domain" description="DUF1330" evidence="1">
    <location>
        <begin position="2"/>
        <end position="94"/>
    </location>
</feature>
<gene>
    <name evidence="2" type="ORF">LQG66_16470</name>
</gene>
<dbReference type="InterPro" id="IPR011008">
    <property type="entry name" value="Dimeric_a/b-barrel"/>
</dbReference>
<protein>
    <submittedName>
        <fullName evidence="2">DUF1330 domain-containing protein</fullName>
    </submittedName>
</protein>
<reference evidence="2" key="1">
    <citation type="journal article" date="2024" name="Antonie Van Leeuwenhoek">
        <title>Bradyrhizobium ontarionense sp. nov., a novel bacterial symbiont isolated from Aeschynomene indica (Indian jointvetch), harbours photosynthesis, nitrogen fixation and nitrous oxide (N2O) reductase genes.</title>
        <authorList>
            <person name="Bromfield E.S.P."/>
            <person name="Cloutier S."/>
        </authorList>
    </citation>
    <scope>NUCLEOTIDE SEQUENCE</scope>
    <source>
        <strain evidence="2">A19</strain>
    </source>
</reference>
<proteinExistence type="predicted"/>
<dbReference type="PANTHER" id="PTHR41521:SF4">
    <property type="entry name" value="BLR0684 PROTEIN"/>
    <property type="match status" value="1"/>
</dbReference>
<keyword evidence="3" id="KW-1185">Reference proteome</keyword>
<name>A0ABY3RLQ3_9BRAD</name>
<evidence type="ECO:0000313" key="3">
    <source>
        <dbReference type="Proteomes" id="UP001431010"/>
    </source>
</evidence>